<sequence length="401" mass="44932">MAALTTEGFQEAQPSGLDLFSLPPTQTAVSNMYYDEQRSTSQLTGNAPIEFTIAAQNSLEYVDLKRSKLYLRVRIKHADGSFLKATEYVGPVNLFLQSLFSQVDVTIQNKLVTSTTTHYPYKSMIQTLLSYGSDAKKSQLTTQLWIKDKSGHYDDCDVKNGTNASLYNRSLYLSESQTCDLEGPLLHDLFNLDRYILNGVAINVKLYRSRPEFCLLTNEANPNFEVVIEDIALKVCGSLSFNYNNLFNGLRPTRVVIGFVDSAAAAGSYTLNPFNFQHFNLSQLALKLNQVPVSGNIMQLNYDTKGRATLPAFTSMFEVTNKWMRDSGNSLNRDDIAGGNAFYCFDVEPNFSDEGHYLNLLKQGTCSIEAVFKKPLKKATACVVYAEYPSYFEINLERGII</sequence>
<keyword evidence="2" id="KW-1185">Reference proteome</keyword>
<dbReference type="GO" id="GO:0005829">
    <property type="term" value="C:cytosol"/>
    <property type="evidence" value="ECO:0007669"/>
    <property type="project" value="TreeGrafter"/>
</dbReference>
<dbReference type="PANTHER" id="PTHR23409">
    <property type="entry name" value="RIBONUCLEOSIDE-DIPHOSPHATE REDUCTASE SMALL CHAIN"/>
    <property type="match status" value="1"/>
</dbReference>
<organism evidence="1 2">
    <name type="scientific">Mytilus coruscus</name>
    <name type="common">Sea mussel</name>
    <dbReference type="NCBI Taxonomy" id="42192"/>
    <lineage>
        <taxon>Eukaryota</taxon>
        <taxon>Metazoa</taxon>
        <taxon>Spiralia</taxon>
        <taxon>Lophotrochozoa</taxon>
        <taxon>Mollusca</taxon>
        <taxon>Bivalvia</taxon>
        <taxon>Autobranchia</taxon>
        <taxon>Pteriomorphia</taxon>
        <taxon>Mytilida</taxon>
        <taxon>Mytiloidea</taxon>
        <taxon>Mytilidae</taxon>
        <taxon>Mytilinae</taxon>
        <taxon>Mytilus</taxon>
    </lineage>
</organism>
<accession>A0A6J8AJ47</accession>
<dbReference type="OrthoDB" id="6134518at2759"/>
<dbReference type="GO" id="GO:0004748">
    <property type="term" value="F:ribonucleoside-diphosphate reductase activity, thioredoxin disulfide as acceptor"/>
    <property type="evidence" value="ECO:0007669"/>
    <property type="project" value="TreeGrafter"/>
</dbReference>
<name>A0A6J8AJ47_MYTCO</name>
<reference evidence="1 2" key="1">
    <citation type="submission" date="2020-06" db="EMBL/GenBank/DDBJ databases">
        <authorList>
            <person name="Li R."/>
            <person name="Bekaert M."/>
        </authorList>
    </citation>
    <scope>NUCLEOTIDE SEQUENCE [LARGE SCALE GENOMIC DNA]</scope>
    <source>
        <strain evidence="2">wild</strain>
    </source>
</reference>
<protein>
    <submittedName>
        <fullName evidence="1">Uncharacterized protein</fullName>
    </submittedName>
</protein>
<evidence type="ECO:0000313" key="2">
    <source>
        <dbReference type="Proteomes" id="UP000507470"/>
    </source>
</evidence>
<dbReference type="InterPro" id="IPR000358">
    <property type="entry name" value="RNR_small_fam"/>
</dbReference>
<proteinExistence type="predicted"/>
<dbReference type="Proteomes" id="UP000507470">
    <property type="component" value="Unassembled WGS sequence"/>
</dbReference>
<evidence type="ECO:0000313" key="1">
    <source>
        <dbReference type="EMBL" id="CAC5368613.1"/>
    </source>
</evidence>
<gene>
    <name evidence="1" type="ORF">MCOR_8101</name>
</gene>
<dbReference type="AlphaFoldDB" id="A0A6J8AJ47"/>
<dbReference type="PANTHER" id="PTHR23409:SF21">
    <property type="entry name" value="CAPSID PROTEIN"/>
    <property type="match status" value="1"/>
</dbReference>
<dbReference type="EMBL" id="CACVKT020001498">
    <property type="protein sequence ID" value="CAC5368613.1"/>
    <property type="molecule type" value="Genomic_DNA"/>
</dbReference>
<dbReference type="GO" id="GO:0009263">
    <property type="term" value="P:deoxyribonucleotide biosynthetic process"/>
    <property type="evidence" value="ECO:0007669"/>
    <property type="project" value="InterPro"/>
</dbReference>